<dbReference type="InterPro" id="IPR021005">
    <property type="entry name" value="Znf_CGNR"/>
</dbReference>
<dbReference type="EMBL" id="JAFFZE010000023">
    <property type="protein sequence ID" value="MCT2587144.1"/>
    <property type="molecule type" value="Genomic_DNA"/>
</dbReference>
<protein>
    <submittedName>
        <fullName evidence="2">CGNR zinc finger domain-containing protein</fullName>
    </submittedName>
</protein>
<evidence type="ECO:0000313" key="3">
    <source>
        <dbReference type="Proteomes" id="UP001156441"/>
    </source>
</evidence>
<organism evidence="2 3">
    <name type="scientific">Actinophytocola gossypii</name>
    <dbReference type="NCBI Taxonomy" id="2812003"/>
    <lineage>
        <taxon>Bacteria</taxon>
        <taxon>Bacillati</taxon>
        <taxon>Actinomycetota</taxon>
        <taxon>Actinomycetes</taxon>
        <taxon>Pseudonocardiales</taxon>
        <taxon>Pseudonocardiaceae</taxon>
    </lineage>
</organism>
<dbReference type="SUPFAM" id="SSF160904">
    <property type="entry name" value="Jann2411-like"/>
    <property type="match status" value="1"/>
</dbReference>
<dbReference type="InterPro" id="IPR023286">
    <property type="entry name" value="ABATE_dom_sf"/>
</dbReference>
<gene>
    <name evidence="2" type="ORF">JT362_28870</name>
</gene>
<accession>A0ABT2JGZ7</accession>
<evidence type="ECO:0000313" key="2">
    <source>
        <dbReference type="EMBL" id="MCT2587144.1"/>
    </source>
</evidence>
<dbReference type="PANTHER" id="PTHR35525">
    <property type="entry name" value="BLL6575 PROTEIN"/>
    <property type="match status" value="1"/>
</dbReference>
<comment type="caution">
    <text evidence="2">The sequence shown here is derived from an EMBL/GenBank/DDBJ whole genome shotgun (WGS) entry which is preliminary data.</text>
</comment>
<dbReference type="RefSeq" id="WP_260195030.1">
    <property type="nucleotide sequence ID" value="NZ_JAFFZE010000023.1"/>
</dbReference>
<keyword evidence="3" id="KW-1185">Reference proteome</keyword>
<feature type="domain" description="Zinc finger CGNR" evidence="1">
    <location>
        <begin position="144"/>
        <end position="185"/>
    </location>
</feature>
<evidence type="ECO:0000259" key="1">
    <source>
        <dbReference type="Pfam" id="PF11706"/>
    </source>
</evidence>
<dbReference type="InterPro" id="IPR010852">
    <property type="entry name" value="ABATE"/>
</dbReference>
<sequence>MRFDSHVADLLRVAADLVNAQTCGHAGGRPARVPSGQELRDELGRILARDGRQPVVDERDVPVLTRFALDARPIFEAAADDDLGSAAIATNELLSWTRPTPRLDQHGDSWDMHFHGPTDRLGDGWAAGCTAALTMALGSARVGRLGVCVAPECDRVYVDRSKNGTRSFCGVNCQNRVKNVRHREHRARRRQPRR</sequence>
<name>A0ABT2JGZ7_9PSEU</name>
<reference evidence="2 3" key="1">
    <citation type="submission" date="2021-02" db="EMBL/GenBank/DDBJ databases">
        <title>Actinophytocola xerophila sp. nov., isolated from soil of cotton cropping field.</title>
        <authorList>
            <person name="Huang R."/>
            <person name="Chen X."/>
            <person name="Ge X."/>
            <person name="Liu W."/>
        </authorList>
    </citation>
    <scope>NUCLEOTIDE SEQUENCE [LARGE SCALE GENOMIC DNA]</scope>
    <source>
        <strain evidence="2 3">S1-96</strain>
    </source>
</reference>
<dbReference type="Proteomes" id="UP001156441">
    <property type="component" value="Unassembled WGS sequence"/>
</dbReference>
<dbReference type="Gene3D" id="1.10.3300.10">
    <property type="entry name" value="Jann2411-like domain"/>
    <property type="match status" value="1"/>
</dbReference>
<proteinExistence type="predicted"/>
<dbReference type="PANTHER" id="PTHR35525:SF3">
    <property type="entry name" value="BLL6575 PROTEIN"/>
    <property type="match status" value="1"/>
</dbReference>
<dbReference type="Pfam" id="PF11706">
    <property type="entry name" value="zf-CGNR"/>
    <property type="match status" value="1"/>
</dbReference>